<evidence type="ECO:0000256" key="3">
    <source>
        <dbReference type="ARBA" id="ARBA00011245"/>
    </source>
</evidence>
<dbReference type="InterPro" id="IPR043502">
    <property type="entry name" value="DNA/RNA_pol_sf"/>
</dbReference>
<keyword evidence="14 16" id="KW-0234">DNA repair</keyword>
<reference evidence="18 19" key="1">
    <citation type="submission" date="2014-07" db="EMBL/GenBank/DDBJ databases">
        <title>Methanogenic archaea and the global carbon cycle.</title>
        <authorList>
            <person name="Henriksen J.R."/>
            <person name="Luke J."/>
            <person name="Reinhart S."/>
            <person name="Benedict M.N."/>
            <person name="Youngblut N.D."/>
            <person name="Metcalf M.E."/>
            <person name="Whitaker R.J."/>
            <person name="Metcalf W.W."/>
        </authorList>
    </citation>
    <scope>NUCLEOTIDE SEQUENCE [LARGE SCALE GENOMIC DNA]</scope>
    <source>
        <strain evidence="18 19">MM1</strain>
    </source>
</reference>
<dbReference type="PROSITE" id="PS50173">
    <property type="entry name" value="UMUC"/>
    <property type="match status" value="1"/>
</dbReference>
<dbReference type="PANTHER" id="PTHR11076">
    <property type="entry name" value="DNA REPAIR POLYMERASE UMUC / TRANSFERASE FAMILY MEMBER"/>
    <property type="match status" value="1"/>
</dbReference>
<dbReference type="Gene3D" id="3.30.70.270">
    <property type="match status" value="1"/>
</dbReference>
<dbReference type="InterPro" id="IPR036775">
    <property type="entry name" value="DNA_pol_Y-fam_lit_finger_sf"/>
</dbReference>
<dbReference type="STRING" id="1434104.MCMEM_0653"/>
<feature type="domain" description="UmuC" evidence="17">
    <location>
        <begin position="14"/>
        <end position="198"/>
    </location>
</feature>
<comment type="subunit">
    <text evidence="3 16">Monomer.</text>
</comment>
<evidence type="ECO:0000256" key="1">
    <source>
        <dbReference type="ARBA" id="ARBA00004496"/>
    </source>
</evidence>
<dbReference type="GO" id="GO:0003684">
    <property type="term" value="F:damaged DNA binding"/>
    <property type="evidence" value="ECO:0007669"/>
    <property type="project" value="InterPro"/>
</dbReference>
<evidence type="ECO:0000256" key="6">
    <source>
        <dbReference type="ARBA" id="ARBA00022679"/>
    </source>
</evidence>
<dbReference type="HAMAP" id="MF_01113">
    <property type="entry name" value="DNApol_IV"/>
    <property type="match status" value="1"/>
</dbReference>
<dbReference type="CDD" id="cd03586">
    <property type="entry name" value="PolY_Pol_IV_kappa"/>
    <property type="match status" value="1"/>
</dbReference>
<evidence type="ECO:0000256" key="8">
    <source>
        <dbReference type="ARBA" id="ARBA00022705"/>
    </source>
</evidence>
<comment type="similarity">
    <text evidence="2 16">Belongs to the DNA polymerase type-Y family.</text>
</comment>
<evidence type="ECO:0000256" key="2">
    <source>
        <dbReference type="ARBA" id="ARBA00010945"/>
    </source>
</evidence>
<dbReference type="Pfam" id="PF11799">
    <property type="entry name" value="IMS_C"/>
    <property type="match status" value="1"/>
</dbReference>
<dbReference type="GO" id="GO:0000287">
    <property type="term" value="F:magnesium ion binding"/>
    <property type="evidence" value="ECO:0007669"/>
    <property type="project" value="UniProtKB-UniRule"/>
</dbReference>
<feature type="binding site" evidence="16">
    <location>
        <position position="18"/>
    </location>
    <ligand>
        <name>Mg(2+)</name>
        <dbReference type="ChEBI" id="CHEBI:18420"/>
    </ligand>
</feature>
<dbReference type="Gene3D" id="1.10.150.20">
    <property type="entry name" value="5' to 3' exonuclease, C-terminal subdomain"/>
    <property type="match status" value="1"/>
</dbReference>
<dbReference type="SUPFAM" id="SSF56672">
    <property type="entry name" value="DNA/RNA polymerases"/>
    <property type="match status" value="1"/>
</dbReference>
<dbReference type="HOGENOM" id="CLU_012348_1_1_2"/>
<dbReference type="GO" id="GO:0005737">
    <property type="term" value="C:cytoplasm"/>
    <property type="evidence" value="ECO:0007669"/>
    <property type="project" value="UniProtKB-SubCell"/>
</dbReference>
<keyword evidence="12 16" id="KW-0239">DNA-directed DNA polymerase</keyword>
<dbReference type="PANTHER" id="PTHR11076:SF33">
    <property type="entry name" value="DNA POLYMERASE KAPPA"/>
    <property type="match status" value="1"/>
</dbReference>
<feature type="active site" evidence="16">
    <location>
        <position position="117"/>
    </location>
</feature>
<evidence type="ECO:0000256" key="12">
    <source>
        <dbReference type="ARBA" id="ARBA00022932"/>
    </source>
</evidence>
<keyword evidence="4 16" id="KW-0515">Mutator protein</keyword>
<dbReference type="EC" id="2.7.7.7" evidence="16"/>
<evidence type="ECO:0000256" key="15">
    <source>
        <dbReference type="ARBA" id="ARBA00049244"/>
    </source>
</evidence>
<evidence type="ECO:0000256" key="5">
    <source>
        <dbReference type="ARBA" id="ARBA00022490"/>
    </source>
</evidence>
<keyword evidence="13 16" id="KW-0238">DNA-binding</keyword>
<dbReference type="SUPFAM" id="SSF100879">
    <property type="entry name" value="Lesion bypass DNA polymerase (Y-family), little finger domain"/>
    <property type="match status" value="1"/>
</dbReference>
<accession>A0A0E3SQ57</accession>
<evidence type="ECO:0000256" key="7">
    <source>
        <dbReference type="ARBA" id="ARBA00022695"/>
    </source>
</evidence>
<keyword evidence="8 16" id="KW-0235">DNA replication</keyword>
<dbReference type="PATRIC" id="fig|1434104.5.peg.702"/>
<dbReference type="InterPro" id="IPR053848">
    <property type="entry name" value="IMS_HHH_1"/>
</dbReference>
<dbReference type="KEGG" id="mmet:MCMEM_0653"/>
<dbReference type="Gene3D" id="3.40.1170.60">
    <property type="match status" value="1"/>
</dbReference>
<evidence type="ECO:0000313" key="18">
    <source>
        <dbReference type="EMBL" id="AKB84706.1"/>
    </source>
</evidence>
<dbReference type="GO" id="GO:0006281">
    <property type="term" value="P:DNA repair"/>
    <property type="evidence" value="ECO:0007669"/>
    <property type="project" value="UniProtKB-UniRule"/>
</dbReference>
<sequence length="366" mass="40853">MPLMCLQGENIRIIFHVDMDSFYSSVEVAADPSLRGLPVVVGSDPMKGEGRGVVSTCSYEARKYGIHSAMAISKAYRLCPNAVYLRVNMPLYKKVSASIMEALREHSSKFQQVSVDEAYLDVSDLVSDYDSAAELALKIKEEVHLKEGITCSIGVAPNKSIAKIASDYQKPDGLTVVRPEDVRSFLHPLDVSRISGIGKKTSSILYEMGVRTIGDLATYDVQVLRERFGKFGLVMHQLANGVDERVVVERGDVKSISKEDTFDRDTSDMEYVETVIDTLSENVHGSLLKKKYLFKTVTIKVRLEDFSTYTRARTLGAYSSDLTAIKRTANMLLQEFRGRGKLRLVGVGVTKLEKMDEKQTRLSDFF</sequence>
<dbReference type="Pfam" id="PF00817">
    <property type="entry name" value="IMS"/>
    <property type="match status" value="1"/>
</dbReference>
<evidence type="ECO:0000256" key="13">
    <source>
        <dbReference type="ARBA" id="ARBA00023125"/>
    </source>
</evidence>
<evidence type="ECO:0000256" key="4">
    <source>
        <dbReference type="ARBA" id="ARBA00022457"/>
    </source>
</evidence>
<dbReference type="InterPro" id="IPR001126">
    <property type="entry name" value="UmuC"/>
</dbReference>
<evidence type="ECO:0000313" key="19">
    <source>
        <dbReference type="Proteomes" id="UP000033048"/>
    </source>
</evidence>
<dbReference type="InterPro" id="IPR043128">
    <property type="entry name" value="Rev_trsase/Diguanyl_cyclase"/>
</dbReference>
<dbReference type="GO" id="GO:0006261">
    <property type="term" value="P:DNA-templated DNA replication"/>
    <property type="evidence" value="ECO:0007669"/>
    <property type="project" value="UniProtKB-UniRule"/>
</dbReference>
<gene>
    <name evidence="16" type="primary">dbh</name>
    <name evidence="18" type="ORF">MCMEM_0653</name>
</gene>
<dbReference type="NCBIfam" id="NF002677">
    <property type="entry name" value="PRK02406.1"/>
    <property type="match status" value="1"/>
</dbReference>
<evidence type="ECO:0000259" key="17">
    <source>
        <dbReference type="PROSITE" id="PS50173"/>
    </source>
</evidence>
<dbReference type="EMBL" id="CP009518">
    <property type="protein sequence ID" value="AKB84706.1"/>
    <property type="molecule type" value="Genomic_DNA"/>
</dbReference>
<dbReference type="InterPro" id="IPR017961">
    <property type="entry name" value="DNA_pol_Y-fam_little_finger"/>
</dbReference>
<comment type="function">
    <text evidence="16">Poorly processive, error-prone DNA polymerase involved in untargeted mutagenesis. Copies undamaged DNA at stalled replication forks, which arise in vivo from mismatched or misaligned primer ends. These misaligned primers can be extended by PolIV. Exhibits no 3'-5' exonuclease (proofreading) activity. May be involved in translesional synthesis.</text>
</comment>
<dbReference type="AlphaFoldDB" id="A0A0E3SQ57"/>
<dbReference type="FunFam" id="3.40.1170.60:FF:000001">
    <property type="entry name" value="DNA polymerase IV"/>
    <property type="match status" value="1"/>
</dbReference>
<keyword evidence="6 16" id="KW-0808">Transferase</keyword>
<organism evidence="18 19">
    <name type="scientific">Methanococcoides methylutens MM1</name>
    <dbReference type="NCBI Taxonomy" id="1434104"/>
    <lineage>
        <taxon>Archaea</taxon>
        <taxon>Methanobacteriati</taxon>
        <taxon>Methanobacteriota</taxon>
        <taxon>Stenosarchaea group</taxon>
        <taxon>Methanomicrobia</taxon>
        <taxon>Methanosarcinales</taxon>
        <taxon>Methanosarcinaceae</taxon>
        <taxon>Methanococcoides</taxon>
    </lineage>
</organism>
<keyword evidence="10 16" id="KW-0227">DNA damage</keyword>
<name>A0A0E3SQ57_METMT</name>
<feature type="site" description="Substrate discrimination" evidence="16">
    <location>
        <position position="23"/>
    </location>
</feature>
<evidence type="ECO:0000256" key="9">
    <source>
        <dbReference type="ARBA" id="ARBA00022723"/>
    </source>
</evidence>
<dbReference type="GO" id="GO:0042276">
    <property type="term" value="P:error-prone translesion synthesis"/>
    <property type="evidence" value="ECO:0007669"/>
    <property type="project" value="TreeGrafter"/>
</dbReference>
<dbReference type="InterPro" id="IPR022880">
    <property type="entry name" value="DNApol_IV"/>
</dbReference>
<comment type="subcellular location">
    <subcellularLocation>
        <location evidence="1 16">Cytoplasm</location>
    </subcellularLocation>
</comment>
<keyword evidence="9 16" id="KW-0479">Metal-binding</keyword>
<dbReference type="Pfam" id="PF21999">
    <property type="entry name" value="IMS_HHH_1"/>
    <property type="match status" value="1"/>
</dbReference>
<dbReference type="FunFam" id="3.30.1490.100:FF:000004">
    <property type="entry name" value="DNA polymerase IV"/>
    <property type="match status" value="1"/>
</dbReference>
<feature type="binding site" evidence="16">
    <location>
        <position position="116"/>
    </location>
    <ligand>
        <name>Mg(2+)</name>
        <dbReference type="ChEBI" id="CHEBI:18420"/>
    </ligand>
</feature>
<evidence type="ECO:0000256" key="11">
    <source>
        <dbReference type="ARBA" id="ARBA00022842"/>
    </source>
</evidence>
<dbReference type="GO" id="GO:0003887">
    <property type="term" value="F:DNA-directed DNA polymerase activity"/>
    <property type="evidence" value="ECO:0007669"/>
    <property type="project" value="UniProtKB-UniRule"/>
</dbReference>
<proteinExistence type="inferred from homology"/>
<keyword evidence="5 16" id="KW-0963">Cytoplasm</keyword>
<dbReference type="InterPro" id="IPR050116">
    <property type="entry name" value="DNA_polymerase-Y"/>
</dbReference>
<keyword evidence="7 16" id="KW-0548">Nucleotidyltransferase</keyword>
<dbReference type="Gene3D" id="3.30.1490.100">
    <property type="entry name" value="DNA polymerase, Y-family, little finger domain"/>
    <property type="match status" value="1"/>
</dbReference>
<comment type="catalytic activity">
    <reaction evidence="15 16">
        <text>DNA(n) + a 2'-deoxyribonucleoside 5'-triphosphate = DNA(n+1) + diphosphate</text>
        <dbReference type="Rhea" id="RHEA:22508"/>
        <dbReference type="Rhea" id="RHEA-COMP:17339"/>
        <dbReference type="Rhea" id="RHEA-COMP:17340"/>
        <dbReference type="ChEBI" id="CHEBI:33019"/>
        <dbReference type="ChEBI" id="CHEBI:61560"/>
        <dbReference type="ChEBI" id="CHEBI:173112"/>
        <dbReference type="EC" id="2.7.7.7"/>
    </reaction>
</comment>
<dbReference type="Proteomes" id="UP000033048">
    <property type="component" value="Chromosome"/>
</dbReference>
<protein>
    <recommendedName>
        <fullName evidence="16">DNA polymerase IV</fullName>
        <shortName evidence="16">Pol IV</shortName>
        <ecNumber evidence="16">2.7.7.7</ecNumber>
    </recommendedName>
</protein>
<evidence type="ECO:0000256" key="16">
    <source>
        <dbReference type="HAMAP-Rule" id="MF_01113"/>
    </source>
</evidence>
<evidence type="ECO:0000256" key="10">
    <source>
        <dbReference type="ARBA" id="ARBA00022763"/>
    </source>
</evidence>
<keyword evidence="19" id="KW-1185">Reference proteome</keyword>
<comment type="cofactor">
    <cofactor evidence="16">
        <name>Mg(2+)</name>
        <dbReference type="ChEBI" id="CHEBI:18420"/>
    </cofactor>
    <text evidence="16">Binds 2 magnesium ions per subunit.</text>
</comment>
<evidence type="ECO:0000256" key="14">
    <source>
        <dbReference type="ARBA" id="ARBA00023204"/>
    </source>
</evidence>
<keyword evidence="11 16" id="KW-0460">Magnesium</keyword>